<dbReference type="PANTHER" id="PTHR21706">
    <property type="entry name" value="TRANSMEMBRANE PROTEIN 65"/>
    <property type="match status" value="1"/>
</dbReference>
<evidence type="ECO:0000256" key="6">
    <source>
        <dbReference type="SAM" id="Phobius"/>
    </source>
</evidence>
<proteinExistence type="predicted"/>
<name>A0A1B6MER8_9HEMI</name>
<evidence type="ECO:0008006" key="8">
    <source>
        <dbReference type="Google" id="ProtNLM"/>
    </source>
</evidence>
<feature type="transmembrane region" description="Helical" evidence="6">
    <location>
        <begin position="267"/>
        <end position="287"/>
    </location>
</feature>
<feature type="region of interest" description="Disordered" evidence="5">
    <location>
        <begin position="290"/>
        <end position="312"/>
    </location>
</feature>
<keyword evidence="4 6" id="KW-0472">Membrane</keyword>
<evidence type="ECO:0000256" key="4">
    <source>
        <dbReference type="ARBA" id="ARBA00023136"/>
    </source>
</evidence>
<keyword evidence="3 6" id="KW-1133">Transmembrane helix</keyword>
<dbReference type="GO" id="GO:0005739">
    <property type="term" value="C:mitochondrion"/>
    <property type="evidence" value="ECO:0007669"/>
    <property type="project" value="TreeGrafter"/>
</dbReference>
<dbReference type="Pfam" id="PF10507">
    <property type="entry name" value="TMEM65"/>
    <property type="match status" value="1"/>
</dbReference>
<evidence type="ECO:0000313" key="7">
    <source>
        <dbReference type="EMBL" id="JAT34401.1"/>
    </source>
</evidence>
<evidence type="ECO:0000256" key="3">
    <source>
        <dbReference type="ARBA" id="ARBA00022989"/>
    </source>
</evidence>
<keyword evidence="2 6" id="KW-0812">Transmembrane</keyword>
<evidence type="ECO:0000256" key="1">
    <source>
        <dbReference type="ARBA" id="ARBA00004141"/>
    </source>
</evidence>
<dbReference type="GO" id="GO:0016020">
    <property type="term" value="C:membrane"/>
    <property type="evidence" value="ECO:0007669"/>
    <property type="project" value="UniProtKB-SubCell"/>
</dbReference>
<protein>
    <recommendedName>
        <fullName evidence="8">Transmembrane protein 65</fullName>
    </recommendedName>
</protein>
<dbReference type="PANTHER" id="PTHR21706:SF15">
    <property type="entry name" value="TRANSMEMBRANE PROTEIN 65"/>
    <property type="match status" value="1"/>
</dbReference>
<evidence type="ECO:0000256" key="2">
    <source>
        <dbReference type="ARBA" id="ARBA00022692"/>
    </source>
</evidence>
<organism evidence="7">
    <name type="scientific">Graphocephala atropunctata</name>
    <dbReference type="NCBI Taxonomy" id="36148"/>
    <lineage>
        <taxon>Eukaryota</taxon>
        <taxon>Metazoa</taxon>
        <taxon>Ecdysozoa</taxon>
        <taxon>Arthropoda</taxon>
        <taxon>Hexapoda</taxon>
        <taxon>Insecta</taxon>
        <taxon>Pterygota</taxon>
        <taxon>Neoptera</taxon>
        <taxon>Paraneoptera</taxon>
        <taxon>Hemiptera</taxon>
        <taxon>Auchenorrhyncha</taxon>
        <taxon>Membracoidea</taxon>
        <taxon>Cicadellidae</taxon>
        <taxon>Cicadellinae</taxon>
        <taxon>Cicadellini</taxon>
        <taxon>Graphocephala</taxon>
    </lineage>
</organism>
<dbReference type="AlphaFoldDB" id="A0A1B6MER8"/>
<evidence type="ECO:0000256" key="5">
    <source>
        <dbReference type="SAM" id="MobiDB-lite"/>
    </source>
</evidence>
<accession>A0A1B6MER8</accession>
<gene>
    <name evidence="7" type="ORF">g.30734</name>
</gene>
<dbReference type="EMBL" id="GEBQ01005576">
    <property type="protein sequence ID" value="JAT34401.1"/>
    <property type="molecule type" value="Transcribed_RNA"/>
</dbReference>
<dbReference type="InterPro" id="IPR019537">
    <property type="entry name" value="TMEM65"/>
</dbReference>
<feature type="compositionally biased region" description="Basic and acidic residues" evidence="5">
    <location>
        <begin position="290"/>
        <end position="302"/>
    </location>
</feature>
<sequence>MAALKPILRGSFSFHSMSNAFINCGVSSSFVNLPTYTLFSKSLLNKHVGVLGQTLLNRNYLSSLTATTRTEEADTDVSPTPKLTKDTANSLVMKLTSDERTTLLSTLQQFESEQLKAEYKGQLAAFRWRTKLGRPSKVPGLGDVDPTGSYCPVPEDWLLKKYAETVPKPTGPQLFGVAIHNAVPFIGFGFLDNFLMIICGDYIELTLGSFMTLSTMAAAALGNTVGDVLGLGCAGYVESMATKVGVKTPRLAPIQLNMRSSRIFANIGRGIGVTIGCLLGMTPLLFMNKDGDKDKEKDKEKQPQTVPEPLIN</sequence>
<reference evidence="7" key="1">
    <citation type="submission" date="2015-11" db="EMBL/GenBank/DDBJ databases">
        <title>De novo transcriptome assembly of four potential Pierce s Disease insect vectors from Arizona vineyards.</title>
        <authorList>
            <person name="Tassone E.E."/>
        </authorList>
    </citation>
    <scope>NUCLEOTIDE SEQUENCE</scope>
</reference>
<comment type="subcellular location">
    <subcellularLocation>
        <location evidence="1">Membrane</location>
        <topology evidence="1">Multi-pass membrane protein</topology>
    </subcellularLocation>
</comment>